<protein>
    <submittedName>
        <fullName evidence="2">DUF1653 domain-containing protein</fullName>
    </submittedName>
</protein>
<dbReference type="Proteomes" id="UP000317550">
    <property type="component" value="Chromosome"/>
</dbReference>
<dbReference type="InterPro" id="IPR023387">
    <property type="entry name" value="DUF1653-like_dom"/>
</dbReference>
<name>A0A516SCA5_9NEIS</name>
<dbReference type="OrthoDB" id="371169at2"/>
<reference evidence="3" key="1">
    <citation type="submission" date="2019-07" db="EMBL/GenBank/DDBJ databases">
        <title>Chitinimonas sp. nov., isolated from Ny-Alesund, arctica soil.</title>
        <authorList>
            <person name="Xu Q."/>
            <person name="Peng F."/>
        </authorList>
    </citation>
    <scope>NUCLEOTIDE SEQUENCE [LARGE SCALE GENOMIC DNA]</scope>
    <source>
        <strain evidence="3">R3-44</strain>
    </source>
</reference>
<gene>
    <name evidence="2" type="ORF">FNU76_05125</name>
</gene>
<feature type="domain" description="DUF1653" evidence="1">
    <location>
        <begin position="5"/>
        <end position="52"/>
    </location>
</feature>
<sequence>MSNSYFRHTDGGLYRFVAHARSADTTGDVVVYEHLWPFTQGLWVRDRQEFESRFSPIDAAEVENAMQGDRLAAQAAVDTAKATRRAKKAG</sequence>
<dbReference type="RefSeq" id="WP_143856706.1">
    <property type="nucleotide sequence ID" value="NZ_CP041730.1"/>
</dbReference>
<dbReference type="AlphaFoldDB" id="A0A516SCA5"/>
<evidence type="ECO:0000259" key="1">
    <source>
        <dbReference type="Pfam" id="PF07866"/>
    </source>
</evidence>
<evidence type="ECO:0000313" key="3">
    <source>
        <dbReference type="Proteomes" id="UP000317550"/>
    </source>
</evidence>
<dbReference type="Gene3D" id="2.30.30.320">
    <property type="entry name" value="DUF1653-like domain"/>
    <property type="match status" value="1"/>
</dbReference>
<dbReference type="Pfam" id="PF07866">
    <property type="entry name" value="DUF1653"/>
    <property type="match status" value="1"/>
</dbReference>
<proteinExistence type="predicted"/>
<dbReference type="KEGG" id="cari:FNU76_05125"/>
<keyword evidence="3" id="KW-1185">Reference proteome</keyword>
<accession>A0A516SCA5</accession>
<dbReference type="InterPro" id="IPR037135">
    <property type="entry name" value="DUF1653-like_dom_sf"/>
</dbReference>
<organism evidence="2 3">
    <name type="scientific">Chitinimonas arctica</name>
    <dbReference type="NCBI Taxonomy" id="2594795"/>
    <lineage>
        <taxon>Bacteria</taxon>
        <taxon>Pseudomonadati</taxon>
        <taxon>Pseudomonadota</taxon>
        <taxon>Betaproteobacteria</taxon>
        <taxon>Neisseriales</taxon>
        <taxon>Chitinibacteraceae</taxon>
        <taxon>Chitinimonas</taxon>
    </lineage>
</organism>
<dbReference type="EMBL" id="CP041730">
    <property type="protein sequence ID" value="QDQ25781.1"/>
    <property type="molecule type" value="Genomic_DNA"/>
</dbReference>
<evidence type="ECO:0000313" key="2">
    <source>
        <dbReference type="EMBL" id="QDQ25781.1"/>
    </source>
</evidence>